<organism evidence="9 10">
    <name type="scientific">Bifiguratus adelaidae</name>
    <dbReference type="NCBI Taxonomy" id="1938954"/>
    <lineage>
        <taxon>Eukaryota</taxon>
        <taxon>Fungi</taxon>
        <taxon>Fungi incertae sedis</taxon>
        <taxon>Mucoromycota</taxon>
        <taxon>Mucoromycotina</taxon>
        <taxon>Endogonomycetes</taxon>
        <taxon>Endogonales</taxon>
        <taxon>Endogonales incertae sedis</taxon>
        <taxon>Bifiguratus</taxon>
    </lineage>
</organism>
<feature type="compositionally biased region" description="Basic and acidic residues" evidence="7">
    <location>
        <begin position="1014"/>
        <end position="1023"/>
    </location>
</feature>
<feature type="compositionally biased region" description="Basic and acidic residues" evidence="7">
    <location>
        <begin position="1187"/>
        <end position="1196"/>
    </location>
</feature>
<dbReference type="InterPro" id="IPR050538">
    <property type="entry name" value="MAP_kinase_kinase_kinase"/>
</dbReference>
<dbReference type="FunFam" id="3.30.200.20:FF:000387">
    <property type="entry name" value="Serine/threonine-protein kinase STE11"/>
    <property type="match status" value="1"/>
</dbReference>
<feature type="region of interest" description="Disordered" evidence="7">
    <location>
        <begin position="1124"/>
        <end position="1143"/>
    </location>
</feature>
<evidence type="ECO:0000256" key="4">
    <source>
        <dbReference type="ARBA" id="ARBA00022777"/>
    </source>
</evidence>
<feature type="compositionally biased region" description="Polar residues" evidence="7">
    <location>
        <begin position="893"/>
        <end position="910"/>
    </location>
</feature>
<feature type="region of interest" description="Disordered" evidence="7">
    <location>
        <begin position="945"/>
        <end position="976"/>
    </location>
</feature>
<accession>A0A261Y2R4</accession>
<dbReference type="InterPro" id="IPR008271">
    <property type="entry name" value="Ser/Thr_kinase_AS"/>
</dbReference>
<evidence type="ECO:0000256" key="6">
    <source>
        <dbReference type="PROSITE-ProRule" id="PRU10141"/>
    </source>
</evidence>
<feature type="compositionally biased region" description="Polar residues" evidence="7">
    <location>
        <begin position="256"/>
        <end position="270"/>
    </location>
</feature>
<feature type="region of interest" description="Disordered" evidence="7">
    <location>
        <begin position="38"/>
        <end position="101"/>
    </location>
</feature>
<feature type="region of interest" description="Disordered" evidence="7">
    <location>
        <begin position="1309"/>
        <end position="1330"/>
    </location>
</feature>
<name>A0A261Y2R4_9FUNG</name>
<evidence type="ECO:0000256" key="7">
    <source>
        <dbReference type="SAM" id="MobiDB-lite"/>
    </source>
</evidence>
<dbReference type="InterPro" id="IPR017441">
    <property type="entry name" value="Protein_kinase_ATP_BS"/>
</dbReference>
<feature type="compositionally biased region" description="Polar residues" evidence="7">
    <location>
        <begin position="1025"/>
        <end position="1035"/>
    </location>
</feature>
<dbReference type="EMBL" id="MVBO01000027">
    <property type="protein sequence ID" value="OZJ04899.1"/>
    <property type="molecule type" value="Genomic_DNA"/>
</dbReference>
<dbReference type="SUPFAM" id="SSF56112">
    <property type="entry name" value="Protein kinase-like (PK-like)"/>
    <property type="match status" value="1"/>
</dbReference>
<dbReference type="GO" id="GO:0000196">
    <property type="term" value="P:cell integrity MAPK cascade"/>
    <property type="evidence" value="ECO:0007669"/>
    <property type="project" value="UniProtKB-ARBA"/>
</dbReference>
<dbReference type="GO" id="GO:0004709">
    <property type="term" value="F:MAP kinase kinase kinase activity"/>
    <property type="evidence" value="ECO:0007669"/>
    <property type="project" value="UniProtKB-ARBA"/>
</dbReference>
<feature type="compositionally biased region" description="Polar residues" evidence="7">
    <location>
        <begin position="678"/>
        <end position="696"/>
    </location>
</feature>
<evidence type="ECO:0000256" key="2">
    <source>
        <dbReference type="ARBA" id="ARBA00022679"/>
    </source>
</evidence>
<feature type="region of interest" description="Disordered" evidence="7">
    <location>
        <begin position="665"/>
        <end position="751"/>
    </location>
</feature>
<feature type="compositionally biased region" description="Polar residues" evidence="7">
    <location>
        <begin position="710"/>
        <end position="719"/>
    </location>
</feature>
<sequence length="1633" mass="180925">MDKPRAAGTAVSGQNVGIQMRRSELPAILQADSSLQQYLPPLRSPSPNQVRRVDQSQSFRLRNMRDGSSGVSSFGRQDEGSESVEATPTADRHNGGYISDHGHINRDGVFAAGKAYYIPPPKEEELDSVDQDFFRNWDQAHVSRWLREHGWGEFERIFEERNLHGKAFFCVTLTLLQKIIPKPATYADRRKLLNDIRAIPIPKHLPAAGEHHSLENITARKNSYTLLLGPTQSPDRDINKNSLTFPNVSDLHHGNQKSPQQNNANSNSIMKPSLGIPPAVGDFEPQASQPTLYSPHPSTASMLMAAHRNGHSYTEQDIAEEYLKIAPFAPGNTFHETTQLDRSHDLPPSDSSLLPQMTLGTVTNTFPEGAESTYSIPHLISSPPSQPSTIQRFKPTHELPLPDPVSARRSLQPKSFQDGRYDAQQPTSNTSAAQPKARYMAKREAGPVAPLILPVTSNRQSVHSQKSPRSATAPLSSGAYSASSSGSGGLASWFPFSLRKGSQSSSQQVQKIIQVTLDGDALFNLNVAGKGSPKAIWQAILERLHLVGKEDPVPHRSQFRCFVMSGDDANDLIGDCSPKLNQSRELTQLLSIEEVSDEQLMQICSHAERIPTAQLLVRPASPARQMHQIPYYEQQWLNLSQPHTGIDNALQTLEDPSEPRWLSSYHASESADREGPLTSPSAPWLQSRSGNYSLHSSAPLPVLSEDDSDAGQTTTNPNYGASPLEKPWIPAPTGNRRVSRNSPSHMSPSSSIENLHSAYKALSVAQHNGQSQSVPTSPTTVSPLGRQWELRQQTFTPEPLQHPSEQLDRRRQDSCSNSILVRDFANSVFLGDTNQEFRYQQPLQPPPTPPHQHLDRYNVSSAQIQPSQQVLKDRHRSAPTAMDLGLPPKVTGTRPSSSTTHTISEPSTPMSPDMDMVHPADVIPVSMIPGLLNVPGNTMQRRRYGNHKRTTSDQTMFASSERREWAENTRPDVDTTAQQSIQMAAPGGTGRVQAPALGQCVIRGNSAPCIGDDTLQRGERRPMDNIQQENPSQPLEHNERSAPEDGLDVLWAVPPAIDASGLEQNDDEAVKQGSSDYSNHSKIAQQRWLDNSHGVTRKERRQLPPLDTSFSATKAGPLSAITEAAEAATSTPGSPTPFIPPLPASLVNLHEALRSPRSPRTPRTPRTPRSPLESNQPSFGFVAEKVQQADEPHEAGSDLLRVPSPEVDDGSHWGERPPTEIVYRDLDRYFKGHDLDRPIVDPVTNQSSTALNNALENASSPRRGALQPRKSIRHVANEARRRFSDAGTNRTGAIVRRKSTKFFDARVVEMKPDDQGRETSKSAEPLDKSDKGNRIQWIKGELIGKGSFGRVYHALNIVTGDMIAVKQVEIPQTKSDLLCARQADMVNALYQEITMLKDLDHENIVQYLGFEVTKEHINIFLEYVSGGSIASGVHKHGGFPEPVIRNFTRQILLGLEYLHERNILHRDIKAANILVDEDGVCKISDFGLSRKSGTYKLAKRRCLLKKMSIDGAYDDESKMSFQGSIFWMAPEVVKNQRCSAKIDIWSLGCLVLEMYTGQRPWLSLDNIGALYQLGQYKAPPLPQEISEMARDFLEKCFRIDPNERPIAADLLVHPFCRADNTFRFTDYVKQGKI</sequence>
<evidence type="ECO:0000256" key="5">
    <source>
        <dbReference type="ARBA" id="ARBA00022840"/>
    </source>
</evidence>
<dbReference type="Pfam" id="PF00069">
    <property type="entry name" value="Pkinase"/>
    <property type="match status" value="1"/>
</dbReference>
<protein>
    <recommendedName>
        <fullName evidence="8">Protein kinase domain-containing protein</fullName>
    </recommendedName>
</protein>
<feature type="compositionally biased region" description="Polar residues" evidence="7">
    <location>
        <begin position="45"/>
        <end position="60"/>
    </location>
</feature>
<keyword evidence="10" id="KW-1185">Reference proteome</keyword>
<feature type="domain" description="Protein kinase" evidence="8">
    <location>
        <begin position="1337"/>
        <end position="1616"/>
    </location>
</feature>
<feature type="compositionally biased region" description="Low complexity" evidence="7">
    <location>
        <begin position="1124"/>
        <end position="1133"/>
    </location>
</feature>
<feature type="compositionally biased region" description="Low complexity" evidence="7">
    <location>
        <begin position="740"/>
        <end position="751"/>
    </location>
</feature>
<feature type="compositionally biased region" description="Basic and acidic residues" evidence="7">
    <location>
        <begin position="960"/>
        <end position="973"/>
    </location>
</feature>
<dbReference type="PROSITE" id="PS50011">
    <property type="entry name" value="PROTEIN_KINASE_DOM"/>
    <property type="match status" value="1"/>
</dbReference>
<proteinExistence type="inferred from homology"/>
<dbReference type="PROSITE" id="PS00108">
    <property type="entry name" value="PROTEIN_KINASE_ST"/>
    <property type="match status" value="1"/>
</dbReference>
<reference evidence="9 10" key="1">
    <citation type="journal article" date="2017" name="Mycologia">
        <title>Bifiguratus adelaidae, gen. et sp. nov., a new member of Mucoromycotina in endophytic and soil-dwelling habitats.</title>
        <authorList>
            <person name="Torres-Cruz T.J."/>
            <person name="Billingsley Tobias T.L."/>
            <person name="Almatruk M."/>
            <person name="Hesse C."/>
            <person name="Kuske C.R."/>
            <person name="Desiro A."/>
            <person name="Benucci G.M."/>
            <person name="Bonito G."/>
            <person name="Stajich J.E."/>
            <person name="Dunlap C."/>
            <person name="Arnold A.E."/>
            <person name="Porras-Alfaro A."/>
        </authorList>
    </citation>
    <scope>NUCLEOTIDE SEQUENCE [LARGE SCALE GENOMIC DNA]</scope>
    <source>
        <strain evidence="9 10">AZ0501</strain>
    </source>
</reference>
<dbReference type="PROSITE" id="PS00107">
    <property type="entry name" value="PROTEIN_KINASE_ATP"/>
    <property type="match status" value="1"/>
</dbReference>
<feature type="region of interest" description="Disordered" evidence="7">
    <location>
        <begin position="1152"/>
        <end position="1216"/>
    </location>
</feature>
<dbReference type="SMART" id="SM00220">
    <property type="entry name" value="S_TKc"/>
    <property type="match status" value="1"/>
</dbReference>
<evidence type="ECO:0000313" key="9">
    <source>
        <dbReference type="EMBL" id="OZJ04899.1"/>
    </source>
</evidence>
<dbReference type="GO" id="GO:0005524">
    <property type="term" value="F:ATP binding"/>
    <property type="evidence" value="ECO:0007669"/>
    <property type="project" value="UniProtKB-UniRule"/>
</dbReference>
<dbReference type="Proteomes" id="UP000242875">
    <property type="component" value="Unassembled WGS sequence"/>
</dbReference>
<feature type="region of interest" description="Disordered" evidence="7">
    <location>
        <begin position="228"/>
        <end position="296"/>
    </location>
</feature>
<evidence type="ECO:0000313" key="10">
    <source>
        <dbReference type="Proteomes" id="UP000242875"/>
    </source>
</evidence>
<comment type="caution">
    <text evidence="9">The sequence shown here is derived from an EMBL/GenBank/DDBJ whole genome shotgun (WGS) entry which is preliminary data.</text>
</comment>
<dbReference type="PANTHER" id="PTHR48016:SF48">
    <property type="entry name" value="SERINE_THREONINE-PROTEIN KINASE BCK1_SLK1_SSP31"/>
    <property type="match status" value="1"/>
</dbReference>
<dbReference type="SUPFAM" id="SSF47769">
    <property type="entry name" value="SAM/Pointed domain"/>
    <property type="match status" value="1"/>
</dbReference>
<feature type="compositionally biased region" description="Pro residues" evidence="7">
    <location>
        <begin position="1134"/>
        <end position="1143"/>
    </location>
</feature>
<feature type="region of interest" description="Disordered" evidence="7">
    <location>
        <begin position="458"/>
        <end position="481"/>
    </location>
</feature>
<feature type="region of interest" description="Disordered" evidence="7">
    <location>
        <begin position="1005"/>
        <end position="1043"/>
    </location>
</feature>
<dbReference type="Gene3D" id="1.10.510.10">
    <property type="entry name" value="Transferase(Phosphotransferase) domain 1"/>
    <property type="match status" value="1"/>
</dbReference>
<keyword evidence="2" id="KW-0808">Transferase</keyword>
<dbReference type="Gene3D" id="3.30.200.20">
    <property type="entry name" value="Phosphorylase Kinase, domain 1"/>
    <property type="match status" value="1"/>
</dbReference>
<feature type="region of interest" description="Disordered" evidence="7">
    <location>
        <begin position="366"/>
        <end position="441"/>
    </location>
</feature>
<feature type="compositionally biased region" description="Polar residues" evidence="7">
    <location>
        <begin position="1072"/>
        <end position="1084"/>
    </location>
</feature>
<dbReference type="InterPro" id="IPR013761">
    <property type="entry name" value="SAM/pointed_sf"/>
</dbReference>
<feature type="region of interest" description="Disordered" evidence="7">
    <location>
        <begin position="1060"/>
        <end position="1113"/>
    </location>
</feature>
<feature type="compositionally biased region" description="Polar residues" evidence="7">
    <location>
        <begin position="458"/>
        <end position="470"/>
    </location>
</feature>
<feature type="region of interest" description="Disordered" evidence="7">
    <location>
        <begin position="864"/>
        <end position="911"/>
    </location>
</feature>
<evidence type="ECO:0000256" key="3">
    <source>
        <dbReference type="ARBA" id="ARBA00022741"/>
    </source>
</evidence>
<dbReference type="InterPro" id="IPR011009">
    <property type="entry name" value="Kinase-like_dom_sf"/>
</dbReference>
<feature type="binding site" evidence="6">
    <location>
        <position position="1366"/>
    </location>
    <ligand>
        <name>ATP</name>
        <dbReference type="ChEBI" id="CHEBI:30616"/>
    </ligand>
</feature>
<comment type="similarity">
    <text evidence="1">Belongs to the protein kinase superfamily. STE Ser/Thr protein kinase family. MAP kinase kinase kinase subfamily.</text>
</comment>
<gene>
    <name evidence="9" type="ORF">BZG36_02499</name>
</gene>
<evidence type="ECO:0000256" key="1">
    <source>
        <dbReference type="ARBA" id="ARBA00006529"/>
    </source>
</evidence>
<dbReference type="PANTHER" id="PTHR48016">
    <property type="entry name" value="MAP KINASE KINASE KINASE SSK2-RELATED-RELATED"/>
    <property type="match status" value="1"/>
</dbReference>
<dbReference type="OrthoDB" id="266718at2759"/>
<feature type="compositionally biased region" description="Polar residues" evidence="7">
    <location>
        <begin position="424"/>
        <end position="433"/>
    </location>
</feature>
<dbReference type="FunFam" id="1.10.510.10:FF:000182">
    <property type="entry name" value="MAP kinase kinase kinase mkh1"/>
    <property type="match status" value="1"/>
</dbReference>
<feature type="compositionally biased region" description="Basic and acidic residues" evidence="7">
    <location>
        <begin position="90"/>
        <end position="101"/>
    </location>
</feature>
<evidence type="ECO:0000259" key="8">
    <source>
        <dbReference type="PROSITE" id="PS50011"/>
    </source>
</evidence>
<feature type="compositionally biased region" description="Polar residues" evidence="7">
    <location>
        <begin position="286"/>
        <end position="296"/>
    </location>
</feature>
<dbReference type="InterPro" id="IPR000719">
    <property type="entry name" value="Prot_kinase_dom"/>
</dbReference>
<keyword evidence="5 6" id="KW-0067">ATP-binding</keyword>
<dbReference type="Gene3D" id="1.10.150.50">
    <property type="entry name" value="Transcription Factor, Ets-1"/>
    <property type="match status" value="1"/>
</dbReference>
<keyword evidence="3 6" id="KW-0547">Nucleotide-binding</keyword>
<keyword evidence="4" id="KW-0418">Kinase</keyword>